<accession>A0A225WWS9</accession>
<comment type="caution">
    <text evidence="1">The sequence shown here is derived from an EMBL/GenBank/DDBJ whole genome shotgun (WGS) entry which is preliminary data.</text>
</comment>
<sequence>MAVYRLACEQDIDHQTTTRLHVRGRLTLQDPELSGMLLRMARQKGMGAVSSSTGQEPSQHRDVKFLWKSVKQLCLRFISRRWCPPTSPDRSTYPFLGHFIPTEKLYRAVKAHVDEKLGGIRLDLQHL</sequence>
<reference evidence="2" key="1">
    <citation type="submission" date="2017-03" db="EMBL/GenBank/DDBJ databases">
        <title>Phytopthora megakarya and P. palmivora, two closely related causual agents of cacao black pod achieved similar genome size and gene model numbers by different mechanisms.</title>
        <authorList>
            <person name="Ali S."/>
            <person name="Shao J."/>
            <person name="Larry D.J."/>
            <person name="Kronmiller B."/>
            <person name="Shen D."/>
            <person name="Strem M.D."/>
            <person name="Melnick R.L."/>
            <person name="Guiltinan M.J."/>
            <person name="Tyler B.M."/>
            <person name="Meinhardt L.W."/>
            <person name="Bailey B.A."/>
        </authorList>
    </citation>
    <scope>NUCLEOTIDE SEQUENCE [LARGE SCALE GENOMIC DNA]</scope>
    <source>
        <strain evidence="2">zdho120</strain>
    </source>
</reference>
<keyword evidence="2" id="KW-1185">Reference proteome</keyword>
<protein>
    <submittedName>
        <fullName evidence="1">Uncharacterized protein</fullName>
    </submittedName>
</protein>
<evidence type="ECO:0000313" key="1">
    <source>
        <dbReference type="EMBL" id="OWZ21982.1"/>
    </source>
</evidence>
<organism evidence="1 2">
    <name type="scientific">Phytophthora megakarya</name>
    <dbReference type="NCBI Taxonomy" id="4795"/>
    <lineage>
        <taxon>Eukaryota</taxon>
        <taxon>Sar</taxon>
        <taxon>Stramenopiles</taxon>
        <taxon>Oomycota</taxon>
        <taxon>Peronosporomycetes</taxon>
        <taxon>Peronosporales</taxon>
        <taxon>Peronosporaceae</taxon>
        <taxon>Phytophthora</taxon>
    </lineage>
</organism>
<proteinExistence type="predicted"/>
<gene>
    <name evidence="1" type="ORF">PHMEG_0003379</name>
</gene>
<dbReference type="Proteomes" id="UP000198211">
    <property type="component" value="Unassembled WGS sequence"/>
</dbReference>
<dbReference type="AlphaFoldDB" id="A0A225WWS9"/>
<dbReference type="EMBL" id="NBNE01000172">
    <property type="protein sequence ID" value="OWZ21982.1"/>
    <property type="molecule type" value="Genomic_DNA"/>
</dbReference>
<name>A0A225WWS9_9STRA</name>
<evidence type="ECO:0000313" key="2">
    <source>
        <dbReference type="Proteomes" id="UP000198211"/>
    </source>
</evidence>
<dbReference type="OrthoDB" id="123409at2759"/>